<comment type="caution">
    <text evidence="7">The sequence shown here is derived from an EMBL/GenBank/DDBJ whole genome shotgun (WGS) entry which is preliminary data.</text>
</comment>
<sequence length="252" mass="27616">MLHDGAPAEPGATPSPTADPAVPEGRLSLREEQKRLTRRRILDGAVAVFETTSFAEATMEDIARAAGVTRVTVYAHFAGKTEIVQALVAHMYKVADEAYTDLATQPVWTRQAIRTWLEGATGRWRQMAPVVRALVAAGPTATGDGARDRSRAARERHVALLTDDLRRWRGTSPAEARQRALMAVLQTESFLAVWLAGEWPVATDDPLELLVDALCHLLAPALGERSGWRLRSGLIGVPPRHVMYTTSPQRSR</sequence>
<dbReference type="PANTHER" id="PTHR30055">
    <property type="entry name" value="HTH-TYPE TRANSCRIPTIONAL REGULATOR RUTR"/>
    <property type="match status" value="1"/>
</dbReference>
<dbReference type="Gene3D" id="1.10.357.10">
    <property type="entry name" value="Tetracycline Repressor, domain 2"/>
    <property type="match status" value="1"/>
</dbReference>
<evidence type="ECO:0000313" key="7">
    <source>
        <dbReference type="EMBL" id="GAA4621587.1"/>
    </source>
</evidence>
<name>A0ABP8U4N8_9ACTN</name>
<dbReference type="PANTHER" id="PTHR30055:SF238">
    <property type="entry name" value="MYCOFACTOCIN BIOSYNTHESIS TRANSCRIPTIONAL REGULATOR MFTR-RELATED"/>
    <property type="match status" value="1"/>
</dbReference>
<evidence type="ECO:0000256" key="4">
    <source>
        <dbReference type="PROSITE-ProRule" id="PRU00335"/>
    </source>
</evidence>
<keyword evidence="8" id="KW-1185">Reference proteome</keyword>
<protein>
    <recommendedName>
        <fullName evidence="6">HTH tetR-type domain-containing protein</fullName>
    </recommendedName>
</protein>
<dbReference type="InterPro" id="IPR009057">
    <property type="entry name" value="Homeodomain-like_sf"/>
</dbReference>
<keyword evidence="1" id="KW-0805">Transcription regulation</keyword>
<evidence type="ECO:0000256" key="1">
    <source>
        <dbReference type="ARBA" id="ARBA00023015"/>
    </source>
</evidence>
<dbReference type="Proteomes" id="UP001501442">
    <property type="component" value="Unassembled WGS sequence"/>
</dbReference>
<evidence type="ECO:0000313" key="8">
    <source>
        <dbReference type="Proteomes" id="UP001501442"/>
    </source>
</evidence>
<dbReference type="InterPro" id="IPR001647">
    <property type="entry name" value="HTH_TetR"/>
</dbReference>
<dbReference type="PROSITE" id="PS50977">
    <property type="entry name" value="HTH_TETR_2"/>
    <property type="match status" value="1"/>
</dbReference>
<feature type="region of interest" description="Disordered" evidence="5">
    <location>
        <begin position="1"/>
        <end position="25"/>
    </location>
</feature>
<dbReference type="EMBL" id="BAABHK010000001">
    <property type="protein sequence ID" value="GAA4621587.1"/>
    <property type="molecule type" value="Genomic_DNA"/>
</dbReference>
<evidence type="ECO:0000259" key="6">
    <source>
        <dbReference type="PROSITE" id="PS50977"/>
    </source>
</evidence>
<evidence type="ECO:0000256" key="2">
    <source>
        <dbReference type="ARBA" id="ARBA00023125"/>
    </source>
</evidence>
<organism evidence="7 8">
    <name type="scientific">Actinoallomurus vinaceus</name>
    <dbReference type="NCBI Taxonomy" id="1080074"/>
    <lineage>
        <taxon>Bacteria</taxon>
        <taxon>Bacillati</taxon>
        <taxon>Actinomycetota</taxon>
        <taxon>Actinomycetes</taxon>
        <taxon>Streptosporangiales</taxon>
        <taxon>Thermomonosporaceae</taxon>
        <taxon>Actinoallomurus</taxon>
    </lineage>
</organism>
<keyword evidence="2 4" id="KW-0238">DNA-binding</keyword>
<feature type="domain" description="HTH tetR-type" evidence="6">
    <location>
        <begin position="35"/>
        <end position="95"/>
    </location>
</feature>
<proteinExistence type="predicted"/>
<accession>A0ABP8U4N8</accession>
<gene>
    <name evidence="7" type="ORF">GCM10023196_010420</name>
</gene>
<evidence type="ECO:0000256" key="3">
    <source>
        <dbReference type="ARBA" id="ARBA00023163"/>
    </source>
</evidence>
<dbReference type="Pfam" id="PF00440">
    <property type="entry name" value="TetR_N"/>
    <property type="match status" value="1"/>
</dbReference>
<keyword evidence="3" id="KW-0804">Transcription</keyword>
<dbReference type="PRINTS" id="PR00455">
    <property type="entry name" value="HTHTETR"/>
</dbReference>
<dbReference type="SUPFAM" id="SSF46689">
    <property type="entry name" value="Homeodomain-like"/>
    <property type="match status" value="1"/>
</dbReference>
<feature type="DNA-binding region" description="H-T-H motif" evidence="4">
    <location>
        <begin position="58"/>
        <end position="77"/>
    </location>
</feature>
<dbReference type="InterPro" id="IPR050109">
    <property type="entry name" value="HTH-type_TetR-like_transc_reg"/>
</dbReference>
<reference evidence="8" key="1">
    <citation type="journal article" date="2019" name="Int. J. Syst. Evol. Microbiol.">
        <title>The Global Catalogue of Microorganisms (GCM) 10K type strain sequencing project: providing services to taxonomists for standard genome sequencing and annotation.</title>
        <authorList>
            <consortium name="The Broad Institute Genomics Platform"/>
            <consortium name="The Broad Institute Genome Sequencing Center for Infectious Disease"/>
            <person name="Wu L."/>
            <person name="Ma J."/>
        </authorList>
    </citation>
    <scope>NUCLEOTIDE SEQUENCE [LARGE SCALE GENOMIC DNA]</scope>
    <source>
        <strain evidence="8">JCM 17939</strain>
    </source>
</reference>
<evidence type="ECO:0000256" key="5">
    <source>
        <dbReference type="SAM" id="MobiDB-lite"/>
    </source>
</evidence>